<dbReference type="InterPro" id="IPR023418">
    <property type="entry name" value="Thyroxine_BS"/>
</dbReference>
<dbReference type="InterPro" id="IPR023416">
    <property type="entry name" value="Transthyretin/HIU_hydrolase_d"/>
</dbReference>
<dbReference type="InterPro" id="IPR014306">
    <property type="entry name" value="Hydroxyisourate_hydrolase"/>
</dbReference>
<accession>A0A0W8AZH5</accession>
<comment type="caution">
    <text evidence="10">The sequence shown here is derived from an EMBL/GenBank/DDBJ whole genome shotgun (WGS) entry which is preliminary data.</text>
</comment>
<dbReference type="GO" id="GO:0006144">
    <property type="term" value="P:purine nucleobase metabolic process"/>
    <property type="evidence" value="ECO:0007669"/>
    <property type="project" value="UniProtKB-KW"/>
</dbReference>
<dbReference type="InterPro" id="IPR013216">
    <property type="entry name" value="Methyltransf_11"/>
</dbReference>
<comment type="function">
    <text evidence="2">Catalyzes the hydrolysis of 5-hydroxyisourate (HIU) to 2-oxo-4-hydroxy-4-carboxy-5-ureidoimidazoline (OHCU).</text>
</comment>
<dbReference type="Gene3D" id="3.40.50.150">
    <property type="entry name" value="Vaccinia Virus protein VP39"/>
    <property type="match status" value="1"/>
</dbReference>
<dbReference type="EC" id="3.5.2.17" evidence="5"/>
<evidence type="ECO:0000256" key="6">
    <source>
        <dbReference type="ARBA" id="ARBA00022631"/>
    </source>
</evidence>
<evidence type="ECO:0000256" key="3">
    <source>
        <dbReference type="ARBA" id="ARBA00009850"/>
    </source>
</evidence>
<evidence type="ECO:0000256" key="2">
    <source>
        <dbReference type="ARBA" id="ARBA00002704"/>
    </source>
</evidence>
<dbReference type="NCBIfam" id="TIGR02962">
    <property type="entry name" value="hdxy_isourate"/>
    <property type="match status" value="1"/>
</dbReference>
<dbReference type="InterPro" id="IPR000895">
    <property type="entry name" value="Transthyretin/HIU_hydrolase"/>
</dbReference>
<evidence type="ECO:0000259" key="9">
    <source>
        <dbReference type="SMART" id="SM00095"/>
    </source>
</evidence>
<dbReference type="SUPFAM" id="SSF49472">
    <property type="entry name" value="Transthyretin (synonym: prealbumin)"/>
    <property type="match status" value="1"/>
</dbReference>
<dbReference type="GO" id="GO:0033971">
    <property type="term" value="F:hydroxyisourate hydrolase activity"/>
    <property type="evidence" value="ECO:0007669"/>
    <property type="project" value="UniProtKB-EC"/>
</dbReference>
<dbReference type="InterPro" id="IPR036817">
    <property type="entry name" value="Transthyretin/HIU_hydrolase_sf"/>
</dbReference>
<evidence type="ECO:0000256" key="4">
    <source>
        <dbReference type="ARBA" id="ARBA00011881"/>
    </source>
</evidence>
<dbReference type="CDD" id="cd02440">
    <property type="entry name" value="AdoMet_MTases"/>
    <property type="match status" value="1"/>
</dbReference>
<dbReference type="STRING" id="4790.A0A0W8AZH5"/>
<comment type="subunit">
    <text evidence="4">Homotetramer.</text>
</comment>
<dbReference type="PANTHER" id="PTHR10395">
    <property type="entry name" value="URICASE AND TRANSTHYRETIN-RELATED"/>
    <property type="match status" value="1"/>
</dbReference>
<dbReference type="PANTHER" id="PTHR10395:SF7">
    <property type="entry name" value="5-HYDROXYISOURATE HYDROLASE"/>
    <property type="match status" value="1"/>
</dbReference>
<protein>
    <recommendedName>
        <fullName evidence="5">hydroxyisourate hydrolase</fullName>
        <ecNumber evidence="5">3.5.2.17</ecNumber>
    </recommendedName>
</protein>
<dbReference type="Gene3D" id="2.60.40.180">
    <property type="entry name" value="Transthyretin/hydroxyisourate hydrolase domain"/>
    <property type="match status" value="1"/>
</dbReference>
<feature type="domain" description="Transthyretin/hydroxyisourate hydrolase" evidence="9">
    <location>
        <begin position="275"/>
        <end position="390"/>
    </location>
</feature>
<dbReference type="Pfam" id="PF08241">
    <property type="entry name" value="Methyltransf_11"/>
    <property type="match status" value="1"/>
</dbReference>
<dbReference type="CDD" id="cd05822">
    <property type="entry name" value="TLP_HIUase"/>
    <property type="match status" value="1"/>
</dbReference>
<dbReference type="Proteomes" id="UP000052943">
    <property type="component" value="Unassembled WGS sequence"/>
</dbReference>
<reference evidence="10 11" key="1">
    <citation type="submission" date="2015-11" db="EMBL/GenBank/DDBJ databases">
        <title>Genomes and virulence difference between two physiological races of Phytophthora nicotianae.</title>
        <authorList>
            <person name="Liu H."/>
            <person name="Ma X."/>
            <person name="Yu H."/>
            <person name="Fang D."/>
            <person name="Li Y."/>
            <person name="Wang X."/>
            <person name="Wang W."/>
            <person name="Dong Y."/>
            <person name="Xiao B."/>
        </authorList>
    </citation>
    <scope>NUCLEOTIDE SEQUENCE [LARGE SCALE GENOMIC DNA]</scope>
    <source>
        <strain evidence="11">race 0</strain>
    </source>
</reference>
<dbReference type="SUPFAM" id="SSF53335">
    <property type="entry name" value="S-adenosyl-L-methionine-dependent methyltransferases"/>
    <property type="match status" value="1"/>
</dbReference>
<organism evidence="10 11">
    <name type="scientific">Phytophthora nicotianae</name>
    <name type="common">Potato buckeye rot agent</name>
    <name type="synonym">Phytophthora parasitica</name>
    <dbReference type="NCBI Taxonomy" id="4792"/>
    <lineage>
        <taxon>Eukaryota</taxon>
        <taxon>Sar</taxon>
        <taxon>Stramenopiles</taxon>
        <taxon>Oomycota</taxon>
        <taxon>Peronosporomycetes</taxon>
        <taxon>Peronosporales</taxon>
        <taxon>Peronosporaceae</taxon>
        <taxon>Phytophthora</taxon>
    </lineage>
</organism>
<keyword evidence="6" id="KW-0659">Purine metabolism</keyword>
<comment type="similarity">
    <text evidence="3">Belongs to the transthyretin family. 5-hydroxyisourate hydrolase subfamily.</text>
</comment>
<evidence type="ECO:0000313" key="10">
    <source>
        <dbReference type="EMBL" id="KUF64798.1"/>
    </source>
</evidence>
<evidence type="ECO:0000256" key="7">
    <source>
        <dbReference type="ARBA" id="ARBA00022801"/>
    </source>
</evidence>
<feature type="binding site" evidence="8">
    <location>
        <position position="321"/>
    </location>
    <ligand>
        <name>substrate</name>
    </ligand>
</feature>
<name>A0A0W8AZH5_PHYNI</name>
<evidence type="ECO:0000256" key="5">
    <source>
        <dbReference type="ARBA" id="ARBA00012609"/>
    </source>
</evidence>
<feature type="binding site" evidence="8">
    <location>
        <position position="283"/>
    </location>
    <ligand>
        <name>substrate</name>
    </ligand>
</feature>
<evidence type="ECO:0000256" key="1">
    <source>
        <dbReference type="ARBA" id="ARBA00001043"/>
    </source>
</evidence>
<dbReference type="EMBL" id="LNFO01006119">
    <property type="protein sequence ID" value="KUF64798.1"/>
    <property type="molecule type" value="Genomic_DNA"/>
</dbReference>
<gene>
    <name evidence="10" type="ORF">AM587_10007934</name>
</gene>
<sequence>MAGRLAMMRKNWSNFAVVFTETANKHMTLQCAQQLHCHMQLDRAQNVLEIAAGAGLGSLDAAQYLFDGGSKLRTFTVTDLSPVMVGMAKENFNGVDSRGVDIQFTEANGQDLEIVTGSMDRYIASLCLQLAPDPDAMLREAKRVLTPDGIAGFTIWGSPDRSGTFAINAAANKELGLEENTAEHSNFIMGKDLPALRERFAQAGFNHVQIWPFQCVVELWSGEQFAKLHHEMFPLERGQEGLKDRRKSSYSDTWMSSPSRRINAVNRHLSSTSMSYKSPVTSHILDTSIGRPAANVRVELQHFHSGQWIRINEGRTNADGRVASHLVPESTRFEAGTYRMVFYAQEYFEANGITEFFYPEVTIAFVVKDPTQHYHVPLLLNPFGYSTYRGS</sequence>
<proteinExistence type="inferred from homology"/>
<dbReference type="OrthoDB" id="8300214at2759"/>
<comment type="catalytic activity">
    <reaction evidence="1">
        <text>5-hydroxyisourate + H2O = 5-hydroxy-2-oxo-4-ureido-2,5-dihydro-1H-imidazole-5-carboxylate + H(+)</text>
        <dbReference type="Rhea" id="RHEA:23736"/>
        <dbReference type="ChEBI" id="CHEBI:15377"/>
        <dbReference type="ChEBI" id="CHEBI:15378"/>
        <dbReference type="ChEBI" id="CHEBI:18072"/>
        <dbReference type="ChEBI" id="CHEBI:58639"/>
        <dbReference type="EC" id="3.5.2.17"/>
    </reaction>
</comment>
<feature type="binding site" evidence="8">
    <location>
        <position position="388"/>
    </location>
    <ligand>
        <name>substrate</name>
    </ligand>
</feature>
<dbReference type="PRINTS" id="PR00189">
    <property type="entry name" value="TRNSTHYRETIN"/>
</dbReference>
<dbReference type="PROSITE" id="PS00768">
    <property type="entry name" value="TRANSTHYRETIN_1"/>
    <property type="match status" value="1"/>
</dbReference>
<dbReference type="AlphaFoldDB" id="A0A0W8AZH5"/>
<dbReference type="InterPro" id="IPR029063">
    <property type="entry name" value="SAM-dependent_MTases_sf"/>
</dbReference>
<evidence type="ECO:0000313" key="11">
    <source>
        <dbReference type="Proteomes" id="UP000052943"/>
    </source>
</evidence>
<dbReference type="GO" id="GO:0008757">
    <property type="term" value="F:S-adenosylmethionine-dependent methyltransferase activity"/>
    <property type="evidence" value="ECO:0007669"/>
    <property type="project" value="InterPro"/>
</dbReference>
<dbReference type="Pfam" id="PF00576">
    <property type="entry name" value="Transthyretin"/>
    <property type="match status" value="1"/>
</dbReference>
<dbReference type="SMART" id="SM00095">
    <property type="entry name" value="TR_THY"/>
    <property type="match status" value="1"/>
</dbReference>
<keyword evidence="7 10" id="KW-0378">Hydrolase</keyword>
<evidence type="ECO:0000256" key="8">
    <source>
        <dbReference type="PIRSR" id="PIRSR600895-51"/>
    </source>
</evidence>